<reference evidence="1 3" key="1">
    <citation type="submission" date="2017-07" db="EMBL/GenBank/DDBJ databases">
        <title>Raoultella ornithinolytica strain HH3 draft genome.</title>
        <authorList>
            <person name="Duceppe M.-O."/>
            <person name="Huang H."/>
            <person name="Phipps-Todd B."/>
        </authorList>
    </citation>
    <scope>NUCLEOTIDE SEQUENCE [LARGE SCALE GENOMIC DNA]</scope>
    <source>
        <strain evidence="1 3">HH3</strain>
    </source>
</reference>
<gene>
    <name evidence="1" type="ORF">CFY86_05740</name>
    <name evidence="2" type="ORF">N2J37_21425</name>
</gene>
<sequence>MKSEDILDWYPAQLPPVKIILGNAVLEVGKLGRPINARTLREYLQVLQRTQKSRDDKIALQTAIDVLSDNQRVNGKL</sequence>
<dbReference type="EMBL" id="CP104450">
    <property type="protein sequence ID" value="UXE37065.1"/>
    <property type="molecule type" value="Genomic_DNA"/>
</dbReference>
<reference evidence="2" key="2">
    <citation type="submission" date="2022-09" db="EMBL/GenBank/DDBJ databases">
        <title>Multidrug resistance Raoultella ornithinolytica Strain MQB_Silv_108.</title>
        <authorList>
            <person name="Quintela-Baluja M."/>
        </authorList>
    </citation>
    <scope>NUCLEOTIDE SEQUENCE</scope>
    <source>
        <strain evidence="2">MQB_Silv_108</strain>
    </source>
</reference>
<evidence type="ECO:0000313" key="2">
    <source>
        <dbReference type="EMBL" id="UXE37065.1"/>
    </source>
</evidence>
<dbReference type="PaxDb" id="1286170-RORB6_12725"/>
<dbReference type="AlphaFoldDB" id="A0A1Y6GSI6"/>
<dbReference type="EMBL" id="NKYI01000011">
    <property type="protein sequence ID" value="PIK90266.1"/>
    <property type="molecule type" value="Genomic_DNA"/>
</dbReference>
<dbReference type="Proteomes" id="UP000229713">
    <property type="component" value="Unassembled WGS sequence"/>
</dbReference>
<accession>A0A1Y6GSI6</accession>
<dbReference type="GeneID" id="93755521"/>
<protein>
    <submittedName>
        <fullName evidence="1">Uncharacterized protein</fullName>
    </submittedName>
</protein>
<organism evidence="1 3">
    <name type="scientific">Raoultella ornithinolytica</name>
    <name type="common">Klebsiella ornithinolytica</name>
    <dbReference type="NCBI Taxonomy" id="54291"/>
    <lineage>
        <taxon>Bacteria</taxon>
        <taxon>Pseudomonadati</taxon>
        <taxon>Pseudomonadota</taxon>
        <taxon>Gammaproteobacteria</taxon>
        <taxon>Enterobacterales</taxon>
        <taxon>Enterobacteriaceae</taxon>
        <taxon>Klebsiella/Raoultella group</taxon>
        <taxon>Raoultella</taxon>
    </lineage>
</organism>
<proteinExistence type="predicted"/>
<dbReference type="eggNOG" id="ENOG5032UKT">
    <property type="taxonomic scope" value="Bacteria"/>
</dbReference>
<dbReference type="Proteomes" id="UP001064206">
    <property type="component" value="Chromosome"/>
</dbReference>
<dbReference type="RefSeq" id="WP_032716782.1">
    <property type="nucleotide sequence ID" value="NZ_ABSBPM020000005.1"/>
</dbReference>
<name>A0A1Y6GSI6_RAOOR</name>
<evidence type="ECO:0000313" key="3">
    <source>
        <dbReference type="Proteomes" id="UP000229713"/>
    </source>
</evidence>
<evidence type="ECO:0000313" key="1">
    <source>
        <dbReference type="EMBL" id="PIK90266.1"/>
    </source>
</evidence>